<protein>
    <recommendedName>
        <fullName evidence="1">Mitochondrial genome maintenance exonuclease 1</fullName>
        <ecNumber evidence="1">3.1.-.-</ecNumber>
    </recommendedName>
</protein>
<reference evidence="2" key="1">
    <citation type="submission" date="2024-06" db="EMBL/GenBank/DDBJ databases">
        <authorList>
            <person name="Liu X."/>
            <person name="Lenzi L."/>
            <person name="Haldenby T S."/>
            <person name="Uol C."/>
        </authorList>
    </citation>
    <scope>NUCLEOTIDE SEQUENCE</scope>
</reference>
<feature type="active site" evidence="1">
    <location>
        <position position="159"/>
    </location>
</feature>
<dbReference type="EMBL" id="CAXLJL010000156">
    <property type="protein sequence ID" value="CAL5133159.1"/>
    <property type="molecule type" value="Genomic_DNA"/>
</dbReference>
<keyword evidence="1" id="KW-0540">Nuclease</keyword>
<comment type="caution">
    <text evidence="2">The sequence shown here is derived from an EMBL/GenBank/DDBJ whole genome shotgun (WGS) entry which is preliminary data.</text>
</comment>
<feature type="active site" evidence="1">
    <location>
        <position position="176"/>
    </location>
</feature>
<keyword evidence="1" id="KW-0378">Hydrolase</keyword>
<dbReference type="InterPro" id="IPR011604">
    <property type="entry name" value="PDDEXK-like_dom_sf"/>
</dbReference>
<evidence type="ECO:0000313" key="2">
    <source>
        <dbReference type="EMBL" id="CAL5133159.1"/>
    </source>
</evidence>
<dbReference type="PANTHER" id="PTHR31340">
    <property type="entry name" value="MITOCHONDRIAL GENOME MAINTENANCE EXONUCLEASE 1"/>
    <property type="match status" value="1"/>
</dbReference>
<accession>A0AAV2TAM2</accession>
<gene>
    <name evidence="2" type="ORF">CDAUBV1_LOCUS6432</name>
</gene>
<proteinExistence type="inferred from homology"/>
<keyword evidence="1" id="KW-0496">Mitochondrion</keyword>
<comment type="function">
    <text evidence="1">Metal-dependent single-stranded DNA (ssDNA) exonuclease involved in mitochondrial genome maintenance.</text>
</comment>
<evidence type="ECO:0000256" key="1">
    <source>
        <dbReference type="HAMAP-Rule" id="MF_03030"/>
    </source>
</evidence>
<dbReference type="GO" id="GO:0006264">
    <property type="term" value="P:mitochondrial DNA replication"/>
    <property type="evidence" value="ECO:0007669"/>
    <property type="project" value="TreeGrafter"/>
</dbReference>
<dbReference type="EC" id="3.1.-.-" evidence="1"/>
<dbReference type="PANTHER" id="PTHR31340:SF3">
    <property type="entry name" value="MITOCHONDRIAL GENOME MAINTENANCE EXONUCLEASE 1"/>
    <property type="match status" value="1"/>
</dbReference>
<dbReference type="GO" id="GO:0008297">
    <property type="term" value="F:single-stranded DNA exodeoxyribonuclease activity"/>
    <property type="evidence" value="ECO:0007669"/>
    <property type="project" value="UniProtKB-UniRule"/>
</dbReference>
<feature type="active site" evidence="1">
    <location>
        <position position="174"/>
    </location>
</feature>
<dbReference type="Proteomes" id="UP001497525">
    <property type="component" value="Unassembled WGS sequence"/>
</dbReference>
<dbReference type="GO" id="GO:0043504">
    <property type="term" value="P:mitochondrial DNA repair"/>
    <property type="evidence" value="ECO:0007669"/>
    <property type="project" value="UniProtKB-UniRule"/>
</dbReference>
<comment type="similarity">
    <text evidence="1">Belongs to the MGME1 family.</text>
</comment>
<dbReference type="AlphaFoldDB" id="A0AAV2TAM2"/>
<keyword evidence="1" id="KW-0269">Exonuclease</keyword>
<comment type="subcellular location">
    <subcellularLocation>
        <location evidence="1">Mitochondrion</location>
    </subcellularLocation>
</comment>
<dbReference type="GO" id="GO:0005739">
    <property type="term" value="C:mitochondrion"/>
    <property type="evidence" value="ECO:0007669"/>
    <property type="project" value="UniProtKB-SubCell"/>
</dbReference>
<dbReference type="HAMAP" id="MF_03030">
    <property type="entry name" value="MGME1"/>
    <property type="match status" value="1"/>
</dbReference>
<sequence length="265" mass="29507">MAFFVNFGILRSPLLIRASKLCQKNFSKSHRPSVFGPASPPDVLKVENIMIRKFPTVSTVISNTVSPEAAAILLKWQAKKKKELGEEGFHSYMNGIKKIGQNVHKAIQQRLVSGKFPDDIDSALSHYCQSVTPLLSNLYTTCVELECFHPDLGYRGRLDSIVSIDPDGEPILAEWKTVHEPKRVTTVDKAFDAPLQVAAYVGAYNSIRPPGAKQVVQGMIVYAYGDGYPADRIVLSSKDLEHYWELWCERVEAYYSQISKNAAGG</sequence>
<organism evidence="2 3">
    <name type="scientific">Calicophoron daubneyi</name>
    <name type="common">Rumen fluke</name>
    <name type="synonym">Paramphistomum daubneyi</name>
    <dbReference type="NCBI Taxonomy" id="300641"/>
    <lineage>
        <taxon>Eukaryota</taxon>
        <taxon>Metazoa</taxon>
        <taxon>Spiralia</taxon>
        <taxon>Lophotrochozoa</taxon>
        <taxon>Platyhelminthes</taxon>
        <taxon>Trematoda</taxon>
        <taxon>Digenea</taxon>
        <taxon>Plagiorchiida</taxon>
        <taxon>Pronocephalata</taxon>
        <taxon>Paramphistomoidea</taxon>
        <taxon>Paramphistomidae</taxon>
        <taxon>Calicophoron</taxon>
    </lineage>
</organism>
<evidence type="ECO:0000313" key="3">
    <source>
        <dbReference type="Proteomes" id="UP001497525"/>
    </source>
</evidence>
<name>A0AAV2TAM2_CALDB</name>
<dbReference type="Gene3D" id="3.90.320.10">
    <property type="match status" value="1"/>
</dbReference>